<protein>
    <submittedName>
        <fullName evidence="1">DUF1320 domain-containing protein</fullName>
    </submittedName>
</protein>
<dbReference type="InterPro" id="IPR009752">
    <property type="entry name" value="Phage_Mu_GpJ"/>
</dbReference>
<comment type="caution">
    <text evidence="1">The sequence shown here is derived from an EMBL/GenBank/DDBJ whole genome shotgun (WGS) entry which is preliminary data.</text>
</comment>
<accession>A0A399IS08</accession>
<name>A0A399IS08_9CLOT</name>
<evidence type="ECO:0000313" key="2">
    <source>
        <dbReference type="Proteomes" id="UP000265930"/>
    </source>
</evidence>
<dbReference type="AlphaFoldDB" id="A0A399IS08"/>
<organism evidence="1 2">
    <name type="scientific">Clostridium chromiireducens</name>
    <dbReference type="NCBI Taxonomy" id="225345"/>
    <lineage>
        <taxon>Bacteria</taxon>
        <taxon>Bacillati</taxon>
        <taxon>Bacillota</taxon>
        <taxon>Clostridia</taxon>
        <taxon>Eubacteriales</taxon>
        <taxon>Clostridiaceae</taxon>
        <taxon>Clostridium</taxon>
    </lineage>
</organism>
<proteinExistence type="predicted"/>
<dbReference type="Pfam" id="PF07030">
    <property type="entry name" value="Phage_Mu_Gp36"/>
    <property type="match status" value="1"/>
</dbReference>
<dbReference type="EMBL" id="QXDJ01000003">
    <property type="protein sequence ID" value="RII34312.1"/>
    <property type="molecule type" value="Genomic_DNA"/>
</dbReference>
<sequence>MNMYITEDDVRSLCNKIGTNQISPEEVQKFIVKAEARIDAVLATRYILPLPSPTPPLIISVASDFAASFIIDKYYADLARSKEQTPLADVYFKRAESDLKNIVMNGLLDRYQGVITINRPENIQTPCMKKTRKRSDMEEALTKW</sequence>
<dbReference type="Proteomes" id="UP000265930">
    <property type="component" value="Unassembled WGS sequence"/>
</dbReference>
<reference evidence="1 2" key="1">
    <citation type="submission" date="2018-08" db="EMBL/GenBank/DDBJ databases">
        <title>Genome of Clostridium chromiireducens C1, DSM12136.</title>
        <authorList>
            <person name="Xing M."/>
            <person name="Wei Y."/>
            <person name="Ang E.L."/>
            <person name="Zhao H."/>
            <person name="Zhang Y."/>
        </authorList>
    </citation>
    <scope>NUCLEOTIDE SEQUENCE [LARGE SCALE GENOMIC DNA]</scope>
    <source>
        <strain evidence="1 2">C1</strain>
    </source>
</reference>
<gene>
    <name evidence="1" type="ORF">D2A34_14285</name>
</gene>
<evidence type="ECO:0000313" key="1">
    <source>
        <dbReference type="EMBL" id="RII34312.1"/>
    </source>
</evidence>